<evidence type="ECO:0000256" key="10">
    <source>
        <dbReference type="PROSITE-ProRule" id="PRU01240"/>
    </source>
</evidence>
<evidence type="ECO:0000313" key="15">
    <source>
        <dbReference type="EMBL" id="SNZ06462.1"/>
    </source>
</evidence>
<protein>
    <submittedName>
        <fullName evidence="15">Serine protease, subtilisin family</fullName>
    </submittedName>
</protein>
<dbReference type="RefSeq" id="WP_096999868.1">
    <property type="nucleotide sequence ID" value="NZ_OBEI01000002.1"/>
</dbReference>
<reference evidence="16" key="1">
    <citation type="submission" date="2017-09" db="EMBL/GenBank/DDBJ databases">
        <authorList>
            <person name="Varghese N."/>
            <person name="Submissions S."/>
        </authorList>
    </citation>
    <scope>NUCLEOTIDE SEQUENCE [LARGE SCALE GENOMIC DNA]</scope>
    <source>
        <strain evidence="16">DSM 15103</strain>
    </source>
</reference>
<evidence type="ECO:0000256" key="11">
    <source>
        <dbReference type="RuleBase" id="RU003355"/>
    </source>
</evidence>
<evidence type="ECO:0000256" key="12">
    <source>
        <dbReference type="SAM" id="Phobius"/>
    </source>
</evidence>
<evidence type="ECO:0000256" key="5">
    <source>
        <dbReference type="ARBA" id="ARBA00022670"/>
    </source>
</evidence>
<evidence type="ECO:0000256" key="6">
    <source>
        <dbReference type="ARBA" id="ARBA00022801"/>
    </source>
</evidence>
<keyword evidence="12" id="KW-0812">Transmembrane</keyword>
<keyword evidence="4" id="KW-0963">Cytoplasm</keyword>
<dbReference type="InterPro" id="IPR023827">
    <property type="entry name" value="Peptidase_S8_Asp-AS"/>
</dbReference>
<dbReference type="PRINTS" id="PR00723">
    <property type="entry name" value="SUBTILISIN"/>
</dbReference>
<feature type="domain" description="HYDIN/VesB/CFA65-like Ig-like" evidence="14">
    <location>
        <begin position="421"/>
        <end position="517"/>
    </location>
</feature>
<keyword evidence="12" id="KW-0472">Membrane</keyword>
<evidence type="ECO:0000259" key="14">
    <source>
        <dbReference type="Pfam" id="PF22544"/>
    </source>
</evidence>
<dbReference type="Proteomes" id="UP000219036">
    <property type="component" value="Unassembled WGS sequence"/>
</dbReference>
<keyword evidence="5 10" id="KW-0645">Protease</keyword>
<evidence type="ECO:0000256" key="2">
    <source>
        <dbReference type="ARBA" id="ARBA00004496"/>
    </source>
</evidence>
<dbReference type="InterPro" id="IPR022398">
    <property type="entry name" value="Peptidase_S8_His-AS"/>
</dbReference>
<feature type="active site" description="Charge relay system" evidence="10">
    <location>
        <position position="188"/>
    </location>
</feature>
<accession>A0A285NAG4</accession>
<dbReference type="PROSITE" id="PS00136">
    <property type="entry name" value="SUBTILASE_ASP"/>
    <property type="match status" value="1"/>
</dbReference>
<proteinExistence type="inferred from homology"/>
<dbReference type="PROSITE" id="PS51892">
    <property type="entry name" value="SUBTILASE"/>
    <property type="match status" value="1"/>
</dbReference>
<comment type="similarity">
    <text evidence="3 10 11">Belongs to the peptidase S8 family.</text>
</comment>
<dbReference type="GO" id="GO:0005737">
    <property type="term" value="C:cytoplasm"/>
    <property type="evidence" value="ECO:0007669"/>
    <property type="project" value="UniProtKB-SubCell"/>
</dbReference>
<evidence type="ECO:0000256" key="8">
    <source>
        <dbReference type="ARBA" id="ARBA00023069"/>
    </source>
</evidence>
<keyword evidence="12" id="KW-1133">Transmembrane helix</keyword>
<dbReference type="InterPro" id="IPR036852">
    <property type="entry name" value="Peptidase_S8/S53_dom_sf"/>
</dbReference>
<evidence type="ECO:0000256" key="1">
    <source>
        <dbReference type="ARBA" id="ARBA00004138"/>
    </source>
</evidence>
<gene>
    <name evidence="15" type="ORF">SAMN06265182_0684</name>
</gene>
<dbReference type="EMBL" id="OBEI01000002">
    <property type="protein sequence ID" value="SNZ06462.1"/>
    <property type="molecule type" value="Genomic_DNA"/>
</dbReference>
<dbReference type="InterPro" id="IPR051048">
    <property type="entry name" value="Peptidase_S8/S53_subtilisin"/>
</dbReference>
<feature type="transmembrane region" description="Helical" evidence="12">
    <location>
        <begin position="545"/>
        <end position="561"/>
    </location>
</feature>
<dbReference type="NCBIfam" id="NF012200">
    <property type="entry name" value="choice_anch_D"/>
    <property type="match status" value="1"/>
</dbReference>
<dbReference type="Gene3D" id="2.60.40.10">
    <property type="entry name" value="Immunoglobulins"/>
    <property type="match status" value="1"/>
</dbReference>
<dbReference type="InterPro" id="IPR013783">
    <property type="entry name" value="Ig-like_fold"/>
</dbReference>
<evidence type="ECO:0000313" key="16">
    <source>
        <dbReference type="Proteomes" id="UP000219036"/>
    </source>
</evidence>
<keyword evidence="6 10" id="KW-0378">Hydrolase</keyword>
<name>A0A285NAG4_9AQUI</name>
<dbReference type="GO" id="GO:0006508">
    <property type="term" value="P:proteolysis"/>
    <property type="evidence" value="ECO:0007669"/>
    <property type="project" value="UniProtKB-KW"/>
</dbReference>
<dbReference type="InterPro" id="IPR023828">
    <property type="entry name" value="Peptidase_S8_Ser-AS"/>
</dbReference>
<dbReference type="InterPro" id="IPR053879">
    <property type="entry name" value="HYDIN_VesB_CFA65-like_Ig"/>
</dbReference>
<evidence type="ECO:0000256" key="9">
    <source>
        <dbReference type="ARBA" id="ARBA00023273"/>
    </source>
</evidence>
<feature type="active site" description="Charge relay system" evidence="10">
    <location>
        <position position="102"/>
    </location>
</feature>
<organism evidence="15 16">
    <name type="scientific">Persephonella hydrogeniphila</name>
    <dbReference type="NCBI Taxonomy" id="198703"/>
    <lineage>
        <taxon>Bacteria</taxon>
        <taxon>Pseudomonadati</taxon>
        <taxon>Aquificota</taxon>
        <taxon>Aquificia</taxon>
        <taxon>Aquificales</taxon>
        <taxon>Hydrogenothermaceae</taxon>
        <taxon>Persephonella</taxon>
    </lineage>
</organism>
<keyword evidence="7 10" id="KW-0720">Serine protease</keyword>
<dbReference type="PANTHER" id="PTHR43399">
    <property type="entry name" value="SUBTILISIN-RELATED"/>
    <property type="match status" value="1"/>
</dbReference>
<dbReference type="PROSITE" id="PS00138">
    <property type="entry name" value="SUBTILASE_SER"/>
    <property type="match status" value="1"/>
</dbReference>
<dbReference type="Pfam" id="PF22544">
    <property type="entry name" value="HYDIN_VesB_CFA65-like_Ig"/>
    <property type="match status" value="1"/>
</dbReference>
<dbReference type="SUPFAM" id="SSF52743">
    <property type="entry name" value="Subtilisin-like"/>
    <property type="match status" value="1"/>
</dbReference>
<evidence type="ECO:0000256" key="3">
    <source>
        <dbReference type="ARBA" id="ARBA00011073"/>
    </source>
</evidence>
<dbReference type="PANTHER" id="PTHR43399:SF4">
    <property type="entry name" value="CELL WALL-ASSOCIATED PROTEASE"/>
    <property type="match status" value="1"/>
</dbReference>
<dbReference type="InterPro" id="IPR000209">
    <property type="entry name" value="Peptidase_S8/S53_dom"/>
</dbReference>
<comment type="subcellular location">
    <subcellularLocation>
        <location evidence="1">Cell projection</location>
        <location evidence="1">Cilium</location>
    </subcellularLocation>
    <subcellularLocation>
        <location evidence="2">Cytoplasm</location>
    </subcellularLocation>
</comment>
<dbReference type="PROSITE" id="PS00137">
    <property type="entry name" value="SUBTILASE_HIS"/>
    <property type="match status" value="1"/>
</dbReference>
<dbReference type="Gene3D" id="3.40.50.200">
    <property type="entry name" value="Peptidase S8/S53 domain"/>
    <property type="match status" value="1"/>
</dbReference>
<keyword evidence="8" id="KW-0969">Cilium</keyword>
<feature type="domain" description="Peptidase S8/S53" evidence="13">
    <location>
        <begin position="95"/>
        <end position="390"/>
    </location>
</feature>
<sequence>MRCILVVFLLLFSFSFSGEFLVLSEKNGIPVIKKVRQSMLTGINEDYIYIEPIYTVRKTADPNDPFYRDSLLNPQWWWLTVNAPQSWDLIPSNTTVYVAVLDTGVDYTHPDLKDNLWVNQGEISGTDTDNNGIDDGCENNSDDDNNGYIDDCYGINAICYNYDGNGDIVYNPNNAGCNRPDAFDEDGHGTHVSGIIGAVTDNGIGVPGILWNRVKIVPCKFLDGNGNGTTEGEFICLDYIRSLISSGLDIIAINASYGGYYYSNIEKTKIAQLSNTVFVSAAGNNGDNVDVIDFSPCVYDLPNQICVGASDKNNRRAEFTTYLSSNYGFKNVKIFAPGLDIQSTYLGSGFAYASGTSQATPFVTGAVGLLYIYDSGMTVSQIKERIIYSGSNYPENLSGESFSCNVLNLYSMLVPDNNQKICLDRLSYNFGQVNVGEKSSVSFTVRSAGLQPLSIISVNSFLPQFTVSENCTGNTINSGNTCSIDVSFIPDKAGDFTGGIIINYGNNNSVEIAVQGEGVLVNNPVPSSSDSSGGGGCSTGSVSGFQIYLIVIAVFIIRYMIGRYGSIS</sequence>
<dbReference type="Pfam" id="PF00082">
    <property type="entry name" value="Peptidase_S8"/>
    <property type="match status" value="1"/>
</dbReference>
<dbReference type="AlphaFoldDB" id="A0A285NAG4"/>
<dbReference type="InterPro" id="IPR015500">
    <property type="entry name" value="Peptidase_S8_subtilisin-rel"/>
</dbReference>
<evidence type="ECO:0000259" key="13">
    <source>
        <dbReference type="Pfam" id="PF00082"/>
    </source>
</evidence>
<dbReference type="CDD" id="cd07473">
    <property type="entry name" value="Peptidases_S8_Subtilisin_like"/>
    <property type="match status" value="1"/>
</dbReference>
<dbReference type="InterPro" id="IPR034204">
    <property type="entry name" value="PfSUB1-like_cat_dom"/>
</dbReference>
<keyword evidence="9" id="KW-0966">Cell projection</keyword>
<feature type="active site" description="Charge relay system" evidence="10">
    <location>
        <position position="357"/>
    </location>
</feature>
<keyword evidence="16" id="KW-1185">Reference proteome</keyword>
<dbReference type="GO" id="GO:0004252">
    <property type="term" value="F:serine-type endopeptidase activity"/>
    <property type="evidence" value="ECO:0007669"/>
    <property type="project" value="UniProtKB-UniRule"/>
</dbReference>
<evidence type="ECO:0000256" key="7">
    <source>
        <dbReference type="ARBA" id="ARBA00022825"/>
    </source>
</evidence>
<dbReference type="OrthoDB" id="9798386at2"/>
<evidence type="ECO:0000256" key="4">
    <source>
        <dbReference type="ARBA" id="ARBA00022490"/>
    </source>
</evidence>